<dbReference type="EMBL" id="CM043793">
    <property type="protein sequence ID" value="KAI4821417.1"/>
    <property type="molecule type" value="Genomic_DNA"/>
</dbReference>
<evidence type="ECO:0000313" key="2">
    <source>
        <dbReference type="Proteomes" id="UP001057452"/>
    </source>
</evidence>
<dbReference type="Proteomes" id="UP001057452">
    <property type="component" value="Chromosome 9"/>
</dbReference>
<evidence type="ECO:0000313" key="1">
    <source>
        <dbReference type="EMBL" id="KAI4821417.1"/>
    </source>
</evidence>
<proteinExistence type="predicted"/>
<sequence length="125" mass="13227">YRISVDPLDAERTTNSLSEPGPEVGIHHGSPAVLPPVLQQRKGSDRGPLFSSSSLSAVSPPLGPVPRDDIIDQGSQLPWRNMQSAGVPLPFTAHIDGLLLSDSDGACAVWEGEPQLFMSPPVPVL</sequence>
<accession>A0ACB9X651</accession>
<organism evidence="1 2">
    <name type="scientific">Chaenocephalus aceratus</name>
    <name type="common">Blackfin icefish</name>
    <name type="synonym">Chaenichthys aceratus</name>
    <dbReference type="NCBI Taxonomy" id="36190"/>
    <lineage>
        <taxon>Eukaryota</taxon>
        <taxon>Metazoa</taxon>
        <taxon>Chordata</taxon>
        <taxon>Craniata</taxon>
        <taxon>Vertebrata</taxon>
        <taxon>Euteleostomi</taxon>
        <taxon>Actinopterygii</taxon>
        <taxon>Neopterygii</taxon>
        <taxon>Teleostei</taxon>
        <taxon>Neoteleostei</taxon>
        <taxon>Acanthomorphata</taxon>
        <taxon>Eupercaria</taxon>
        <taxon>Perciformes</taxon>
        <taxon>Notothenioidei</taxon>
        <taxon>Channichthyidae</taxon>
        <taxon>Chaenocephalus</taxon>
    </lineage>
</organism>
<protein>
    <submittedName>
        <fullName evidence="1">Uncharacterized protein</fullName>
    </submittedName>
</protein>
<name>A0ACB9X651_CHAAC</name>
<feature type="non-terminal residue" evidence="1">
    <location>
        <position position="1"/>
    </location>
</feature>
<keyword evidence="2" id="KW-1185">Reference proteome</keyword>
<reference evidence="1" key="1">
    <citation type="submission" date="2022-05" db="EMBL/GenBank/DDBJ databases">
        <title>Chromosome-level genome of Chaenocephalus aceratus.</title>
        <authorList>
            <person name="Park H."/>
        </authorList>
    </citation>
    <scope>NUCLEOTIDE SEQUENCE</scope>
    <source>
        <strain evidence="1">KU_202001</strain>
    </source>
</reference>
<comment type="caution">
    <text evidence="1">The sequence shown here is derived from an EMBL/GenBank/DDBJ whole genome shotgun (WGS) entry which is preliminary data.</text>
</comment>
<feature type="non-terminal residue" evidence="1">
    <location>
        <position position="125"/>
    </location>
</feature>
<gene>
    <name evidence="1" type="ORF">KUCAC02_029351</name>
</gene>